<proteinExistence type="predicted"/>
<dbReference type="RefSeq" id="WP_254010195.1">
    <property type="nucleotide sequence ID" value="NZ_JAMZMM010000013.1"/>
</dbReference>
<feature type="region of interest" description="Disordered" evidence="1">
    <location>
        <begin position="70"/>
        <end position="113"/>
    </location>
</feature>
<dbReference type="AlphaFoldDB" id="A0AAE3KM75"/>
<organism evidence="2 3">
    <name type="scientific">Limnofasciculus baicalensis BBK-W-15</name>
    <dbReference type="NCBI Taxonomy" id="2699891"/>
    <lineage>
        <taxon>Bacteria</taxon>
        <taxon>Bacillati</taxon>
        <taxon>Cyanobacteriota</taxon>
        <taxon>Cyanophyceae</taxon>
        <taxon>Coleofasciculales</taxon>
        <taxon>Coleofasciculaceae</taxon>
        <taxon>Limnofasciculus</taxon>
        <taxon>Limnofasciculus baicalensis</taxon>
    </lineage>
</organism>
<evidence type="ECO:0000313" key="2">
    <source>
        <dbReference type="EMBL" id="MCP2727378.1"/>
    </source>
</evidence>
<sequence>MKYISALLSHLRPVQMLLSTLLCTMLFFASGFSTLAAKNIPTKGTVQLDKIEQKAQKAIDSPAMSLETIEKRSQGGLNEVQGDADRDKMNSSNDPKLPVVKQAEKALSNIQKS</sequence>
<evidence type="ECO:0000313" key="3">
    <source>
        <dbReference type="Proteomes" id="UP001204953"/>
    </source>
</evidence>
<keyword evidence="3" id="KW-1185">Reference proteome</keyword>
<name>A0AAE3KM75_9CYAN</name>
<accession>A0AAE3KM75</accession>
<reference evidence="2" key="1">
    <citation type="submission" date="2022-06" db="EMBL/GenBank/DDBJ databases">
        <title>New cyanobacteria of genus Symplocastrum in benthos of Lake Baikal.</title>
        <authorList>
            <person name="Sorokovikova E."/>
            <person name="Tikhonova I."/>
            <person name="Krasnopeev A."/>
            <person name="Evseev P."/>
            <person name="Gladkikh A."/>
            <person name="Belykh O."/>
        </authorList>
    </citation>
    <scope>NUCLEOTIDE SEQUENCE</scope>
    <source>
        <strain evidence="2">BBK-W-15</strain>
    </source>
</reference>
<protein>
    <submittedName>
        <fullName evidence="2">Low temperature-induced protein</fullName>
    </submittedName>
</protein>
<evidence type="ECO:0000256" key="1">
    <source>
        <dbReference type="SAM" id="MobiDB-lite"/>
    </source>
</evidence>
<comment type="caution">
    <text evidence="2">The sequence shown here is derived from an EMBL/GenBank/DDBJ whole genome shotgun (WGS) entry which is preliminary data.</text>
</comment>
<dbReference type="EMBL" id="JAMZMM010000013">
    <property type="protein sequence ID" value="MCP2727378.1"/>
    <property type="molecule type" value="Genomic_DNA"/>
</dbReference>
<gene>
    <name evidence="2" type="ORF">NJ959_02685</name>
</gene>
<dbReference type="Proteomes" id="UP001204953">
    <property type="component" value="Unassembled WGS sequence"/>
</dbReference>